<dbReference type="EMBL" id="JAAVXB010000013">
    <property type="protein sequence ID" value="NKF24278.1"/>
    <property type="molecule type" value="Genomic_DNA"/>
</dbReference>
<comment type="caution">
    <text evidence="6">The sequence shown here is derived from an EMBL/GenBank/DDBJ whole genome shotgun (WGS) entry which is preliminary data.</text>
</comment>
<dbReference type="GO" id="GO:0003700">
    <property type="term" value="F:DNA-binding transcription factor activity"/>
    <property type="evidence" value="ECO:0007669"/>
    <property type="project" value="InterPro"/>
</dbReference>
<dbReference type="InterPro" id="IPR000847">
    <property type="entry name" value="LysR_HTH_N"/>
</dbReference>
<reference evidence="6" key="1">
    <citation type="submission" date="2020-03" db="EMBL/GenBank/DDBJ databases">
        <title>Solimonas marina sp. nov., isolated from deep seawater of the Pacific Ocean.</title>
        <authorList>
            <person name="Liu X."/>
            <person name="Lai Q."/>
            <person name="Sun F."/>
            <person name="Gai Y."/>
            <person name="Li G."/>
            <person name="Shao Z."/>
        </authorList>
    </citation>
    <scope>NUCLEOTIDE SEQUENCE</scope>
    <source>
        <strain evidence="6">C16B3</strain>
    </source>
</reference>
<dbReference type="Gene3D" id="1.10.10.10">
    <property type="entry name" value="Winged helix-like DNA-binding domain superfamily/Winged helix DNA-binding domain"/>
    <property type="match status" value="1"/>
</dbReference>
<keyword evidence="2" id="KW-0805">Transcription regulation</keyword>
<gene>
    <name evidence="6" type="ORF">G7Y82_18350</name>
</gene>
<evidence type="ECO:0000259" key="5">
    <source>
        <dbReference type="PROSITE" id="PS50931"/>
    </source>
</evidence>
<name>A0A970B7U7_9GAMM</name>
<proteinExistence type="inferred from homology"/>
<protein>
    <submittedName>
        <fullName evidence="6">LysR family transcriptional regulator</fullName>
    </submittedName>
</protein>
<feature type="domain" description="HTH lysR-type" evidence="5">
    <location>
        <begin position="2"/>
        <end position="59"/>
    </location>
</feature>
<evidence type="ECO:0000256" key="1">
    <source>
        <dbReference type="ARBA" id="ARBA00009437"/>
    </source>
</evidence>
<dbReference type="PANTHER" id="PTHR30346:SF0">
    <property type="entry name" value="HCA OPERON TRANSCRIPTIONAL ACTIVATOR HCAR"/>
    <property type="match status" value="1"/>
</dbReference>
<keyword evidence="7" id="KW-1185">Reference proteome</keyword>
<dbReference type="AlphaFoldDB" id="A0A970B7U7"/>
<keyword evidence="4" id="KW-0804">Transcription</keyword>
<organism evidence="6 7">
    <name type="scientific">Solimonas marina</name>
    <dbReference type="NCBI Taxonomy" id="2714601"/>
    <lineage>
        <taxon>Bacteria</taxon>
        <taxon>Pseudomonadati</taxon>
        <taxon>Pseudomonadota</taxon>
        <taxon>Gammaproteobacteria</taxon>
        <taxon>Nevskiales</taxon>
        <taxon>Nevskiaceae</taxon>
        <taxon>Solimonas</taxon>
    </lineage>
</organism>
<accession>A0A970B7U7</accession>
<dbReference type="Pfam" id="PF03466">
    <property type="entry name" value="LysR_substrate"/>
    <property type="match status" value="1"/>
</dbReference>
<dbReference type="InterPro" id="IPR036388">
    <property type="entry name" value="WH-like_DNA-bd_sf"/>
</dbReference>
<dbReference type="Proteomes" id="UP000653472">
    <property type="component" value="Unassembled WGS sequence"/>
</dbReference>
<dbReference type="PROSITE" id="PS50931">
    <property type="entry name" value="HTH_LYSR"/>
    <property type="match status" value="1"/>
</dbReference>
<dbReference type="GO" id="GO:0003677">
    <property type="term" value="F:DNA binding"/>
    <property type="evidence" value="ECO:0007669"/>
    <property type="project" value="UniProtKB-KW"/>
</dbReference>
<dbReference type="FunFam" id="1.10.10.10:FF:000001">
    <property type="entry name" value="LysR family transcriptional regulator"/>
    <property type="match status" value="1"/>
</dbReference>
<evidence type="ECO:0000256" key="2">
    <source>
        <dbReference type="ARBA" id="ARBA00023015"/>
    </source>
</evidence>
<keyword evidence="3" id="KW-0238">DNA-binding</keyword>
<dbReference type="RefSeq" id="WP_168149603.1">
    <property type="nucleotide sequence ID" value="NZ_JAAVXB010000013.1"/>
</dbReference>
<dbReference type="PANTHER" id="PTHR30346">
    <property type="entry name" value="TRANSCRIPTIONAL DUAL REGULATOR HCAR-RELATED"/>
    <property type="match status" value="1"/>
</dbReference>
<evidence type="ECO:0000256" key="4">
    <source>
        <dbReference type="ARBA" id="ARBA00023163"/>
    </source>
</evidence>
<dbReference type="InterPro" id="IPR036390">
    <property type="entry name" value="WH_DNA-bd_sf"/>
</dbReference>
<comment type="similarity">
    <text evidence="1">Belongs to the LysR transcriptional regulatory family.</text>
</comment>
<evidence type="ECO:0000313" key="7">
    <source>
        <dbReference type="Proteomes" id="UP000653472"/>
    </source>
</evidence>
<dbReference type="SUPFAM" id="SSF53850">
    <property type="entry name" value="Periplasmic binding protein-like II"/>
    <property type="match status" value="1"/>
</dbReference>
<dbReference type="CDD" id="cd08447">
    <property type="entry name" value="PBP2_LTTR_aromatics_like_1"/>
    <property type="match status" value="1"/>
</dbReference>
<sequence length="294" mass="32506">MLDLNQLRCFVTVAEELHFSRAAERLHMTQPPLSRQIQLLEHAIGAALFVRNNRVVRLTPAGRTLLPEARTILRLAENASLSARRVSRGEAGVVSVGFTAAAGYEFLPGAIARWREEAPDIELRLKEMVSGQQLEALDAGRLDFGLLRPPVTRDGMRSKRVVRETLVAAFPANHPLASSESLTLKSFDRQPFVMYAPDEARYFYDLVARIFSRVDVNPLYGQHVSQVHSVLALVRAGLGVALVPHAATSLRYEGIIFRDVAGLSPARPVELYLVWKEDNDNPALPHFLAGIGGD</sequence>
<evidence type="ECO:0000313" key="6">
    <source>
        <dbReference type="EMBL" id="NKF24278.1"/>
    </source>
</evidence>
<dbReference type="GO" id="GO:0032993">
    <property type="term" value="C:protein-DNA complex"/>
    <property type="evidence" value="ECO:0007669"/>
    <property type="project" value="TreeGrafter"/>
</dbReference>
<dbReference type="Pfam" id="PF00126">
    <property type="entry name" value="HTH_1"/>
    <property type="match status" value="1"/>
</dbReference>
<dbReference type="Gene3D" id="3.40.190.10">
    <property type="entry name" value="Periplasmic binding protein-like II"/>
    <property type="match status" value="2"/>
</dbReference>
<evidence type="ECO:0000256" key="3">
    <source>
        <dbReference type="ARBA" id="ARBA00023125"/>
    </source>
</evidence>
<dbReference type="SUPFAM" id="SSF46785">
    <property type="entry name" value="Winged helix' DNA-binding domain"/>
    <property type="match status" value="1"/>
</dbReference>
<dbReference type="InterPro" id="IPR005119">
    <property type="entry name" value="LysR_subst-bd"/>
</dbReference>
<dbReference type="PRINTS" id="PR00039">
    <property type="entry name" value="HTHLYSR"/>
</dbReference>